<reference evidence="1" key="1">
    <citation type="journal article" date="2017" name="Nature">
        <title>The sunflower genome provides insights into oil metabolism, flowering and Asterid evolution.</title>
        <authorList>
            <person name="Badouin H."/>
            <person name="Gouzy J."/>
            <person name="Grassa C.J."/>
            <person name="Murat F."/>
            <person name="Staton S.E."/>
            <person name="Cottret L."/>
            <person name="Lelandais-Briere C."/>
            <person name="Owens G.L."/>
            <person name="Carrere S."/>
            <person name="Mayjonade B."/>
            <person name="Legrand L."/>
            <person name="Gill N."/>
            <person name="Kane N.C."/>
            <person name="Bowers J.E."/>
            <person name="Hubner S."/>
            <person name="Bellec A."/>
            <person name="Berard A."/>
            <person name="Berges H."/>
            <person name="Blanchet N."/>
            <person name="Boniface M.C."/>
            <person name="Brunel D."/>
            <person name="Catrice O."/>
            <person name="Chaidir N."/>
            <person name="Claudel C."/>
            <person name="Donnadieu C."/>
            <person name="Faraut T."/>
            <person name="Fievet G."/>
            <person name="Helmstetter N."/>
            <person name="King M."/>
            <person name="Knapp S.J."/>
            <person name="Lai Z."/>
            <person name="Le Paslier M.C."/>
            <person name="Lippi Y."/>
            <person name="Lorenzon L."/>
            <person name="Mandel J.R."/>
            <person name="Marage G."/>
            <person name="Marchand G."/>
            <person name="Marquand E."/>
            <person name="Bret-Mestries E."/>
            <person name="Morien E."/>
            <person name="Nambeesan S."/>
            <person name="Nguyen T."/>
            <person name="Pegot-Espagnet P."/>
            <person name="Pouilly N."/>
            <person name="Raftis F."/>
            <person name="Sallet E."/>
            <person name="Schiex T."/>
            <person name="Thomas J."/>
            <person name="Vandecasteele C."/>
            <person name="Vares D."/>
            <person name="Vear F."/>
            <person name="Vautrin S."/>
            <person name="Crespi M."/>
            <person name="Mangin B."/>
            <person name="Burke J.M."/>
            <person name="Salse J."/>
            <person name="Munos S."/>
            <person name="Vincourt P."/>
            <person name="Rieseberg L.H."/>
            <person name="Langlade N.B."/>
        </authorList>
    </citation>
    <scope>NUCLEOTIDE SEQUENCE</scope>
    <source>
        <tissue evidence="1">Leaves</tissue>
    </source>
</reference>
<evidence type="ECO:0000313" key="2">
    <source>
        <dbReference type="Proteomes" id="UP000215914"/>
    </source>
</evidence>
<keyword evidence="2" id="KW-1185">Reference proteome</keyword>
<protein>
    <submittedName>
        <fullName evidence="1">Uncharacterized protein</fullName>
    </submittedName>
</protein>
<proteinExistence type="predicted"/>
<dbReference type="Gramene" id="mRNA:HanXRQr2_Chr12g0553271">
    <property type="protein sequence ID" value="mRNA:HanXRQr2_Chr12g0553271"/>
    <property type="gene ID" value="HanXRQr2_Chr12g0553271"/>
</dbReference>
<comment type="caution">
    <text evidence="1">The sequence shown here is derived from an EMBL/GenBank/DDBJ whole genome shotgun (WGS) entry which is preliminary data.</text>
</comment>
<dbReference type="Proteomes" id="UP000215914">
    <property type="component" value="Unassembled WGS sequence"/>
</dbReference>
<name>A0A9K3HIE1_HELAN</name>
<sequence length="121" mass="13372">MVGIHHVNNQRIPPISCSRHVQIIIGSKLHHPLRISRIIIPFQLYILLMEPTHSLQHIIKYFGGYSVINHLKETPCTCKLVLLTSRSSTTSSGGRINMFGISTTPPTTASTSPGFCVIKSP</sequence>
<accession>A0A9K3HIE1</accession>
<organism evidence="1 2">
    <name type="scientific">Helianthus annuus</name>
    <name type="common">Common sunflower</name>
    <dbReference type="NCBI Taxonomy" id="4232"/>
    <lineage>
        <taxon>Eukaryota</taxon>
        <taxon>Viridiplantae</taxon>
        <taxon>Streptophyta</taxon>
        <taxon>Embryophyta</taxon>
        <taxon>Tracheophyta</taxon>
        <taxon>Spermatophyta</taxon>
        <taxon>Magnoliopsida</taxon>
        <taxon>eudicotyledons</taxon>
        <taxon>Gunneridae</taxon>
        <taxon>Pentapetalae</taxon>
        <taxon>asterids</taxon>
        <taxon>campanulids</taxon>
        <taxon>Asterales</taxon>
        <taxon>Asteraceae</taxon>
        <taxon>Asteroideae</taxon>
        <taxon>Heliantheae alliance</taxon>
        <taxon>Heliantheae</taxon>
        <taxon>Helianthus</taxon>
    </lineage>
</organism>
<dbReference type="AlphaFoldDB" id="A0A9K3HIE1"/>
<gene>
    <name evidence="1" type="ORF">HanXRQr2_Chr12g0553271</name>
</gene>
<reference evidence="1" key="2">
    <citation type="submission" date="2020-06" db="EMBL/GenBank/DDBJ databases">
        <title>Helianthus annuus Genome sequencing and assembly Release 2.</title>
        <authorList>
            <person name="Gouzy J."/>
            <person name="Langlade N."/>
            <person name="Munos S."/>
        </authorList>
    </citation>
    <scope>NUCLEOTIDE SEQUENCE</scope>
    <source>
        <tissue evidence="1">Leaves</tissue>
    </source>
</reference>
<evidence type="ECO:0000313" key="1">
    <source>
        <dbReference type="EMBL" id="KAF5778921.1"/>
    </source>
</evidence>
<dbReference type="EMBL" id="MNCJ02000327">
    <property type="protein sequence ID" value="KAF5778921.1"/>
    <property type="molecule type" value="Genomic_DNA"/>
</dbReference>